<dbReference type="AlphaFoldDB" id="X1UU56"/>
<proteinExistence type="predicted"/>
<evidence type="ECO:0000313" key="1">
    <source>
        <dbReference type="EMBL" id="GAJ21023.1"/>
    </source>
</evidence>
<sequence>EAEVYLASPATVAISSLYGEITDIKGDLK</sequence>
<accession>X1UU56</accession>
<dbReference type="InterPro" id="IPR036008">
    <property type="entry name" value="Aconitase_4Fe-4S_dom"/>
</dbReference>
<feature type="non-terminal residue" evidence="1">
    <location>
        <position position="1"/>
    </location>
</feature>
<reference evidence="1" key="1">
    <citation type="journal article" date="2014" name="Front. Microbiol.">
        <title>High frequency of phylogenetically diverse reductive dehalogenase-homologous genes in deep subseafloor sedimentary metagenomes.</title>
        <authorList>
            <person name="Kawai M."/>
            <person name="Futagami T."/>
            <person name="Toyoda A."/>
            <person name="Takaki Y."/>
            <person name="Nishi S."/>
            <person name="Hori S."/>
            <person name="Arai W."/>
            <person name="Tsubouchi T."/>
            <person name="Morono Y."/>
            <person name="Uchiyama I."/>
            <person name="Ito T."/>
            <person name="Fujiyama A."/>
            <person name="Inagaki F."/>
            <person name="Takami H."/>
        </authorList>
    </citation>
    <scope>NUCLEOTIDE SEQUENCE</scope>
    <source>
        <strain evidence="1">Expedition CK06-06</strain>
    </source>
</reference>
<evidence type="ECO:0000313" key="2">
    <source>
        <dbReference type="EMBL" id="GAJ21062.1"/>
    </source>
</evidence>
<name>X1UU56_9ZZZZ</name>
<organism evidence="1">
    <name type="scientific">marine sediment metagenome</name>
    <dbReference type="NCBI Taxonomy" id="412755"/>
    <lineage>
        <taxon>unclassified sequences</taxon>
        <taxon>metagenomes</taxon>
        <taxon>ecological metagenomes</taxon>
    </lineage>
</organism>
<gene>
    <name evidence="1" type="ORF">S12H4_60165</name>
    <name evidence="2" type="ORF">S12H4_60173</name>
</gene>
<dbReference type="SUPFAM" id="SSF53732">
    <property type="entry name" value="Aconitase iron-sulfur domain"/>
    <property type="match status" value="1"/>
</dbReference>
<dbReference type="EMBL" id="BARW01039529">
    <property type="protein sequence ID" value="GAJ21062.1"/>
    <property type="molecule type" value="Genomic_DNA"/>
</dbReference>
<protein>
    <submittedName>
        <fullName evidence="1">Uncharacterized protein</fullName>
    </submittedName>
</protein>
<dbReference type="EMBL" id="BARW01039525">
    <property type="protein sequence ID" value="GAJ21023.1"/>
    <property type="molecule type" value="Genomic_DNA"/>
</dbReference>
<comment type="caution">
    <text evidence="1">The sequence shown here is derived from an EMBL/GenBank/DDBJ whole genome shotgun (WGS) entry which is preliminary data.</text>
</comment>